<dbReference type="InterPro" id="IPR036396">
    <property type="entry name" value="Cyt_P450_sf"/>
</dbReference>
<dbReference type="PROSITE" id="PS00086">
    <property type="entry name" value="CYTOCHROME_P450"/>
    <property type="match status" value="1"/>
</dbReference>
<keyword evidence="4 7" id="KW-0560">Oxidoreductase</keyword>
<dbReference type="GO" id="GO:0005506">
    <property type="term" value="F:iron ion binding"/>
    <property type="evidence" value="ECO:0007669"/>
    <property type="project" value="InterPro"/>
</dbReference>
<evidence type="ECO:0000256" key="6">
    <source>
        <dbReference type="ARBA" id="ARBA00023033"/>
    </source>
</evidence>
<dbReference type="PANTHER" id="PTHR46696">
    <property type="entry name" value="P450, PUTATIVE (EUROFUNG)-RELATED"/>
    <property type="match status" value="1"/>
</dbReference>
<dbReference type="InterPro" id="IPR017972">
    <property type="entry name" value="Cyt_P450_CS"/>
</dbReference>
<dbReference type="EMBL" id="BIFH01000016">
    <property type="protein sequence ID" value="GCD95011.1"/>
    <property type="molecule type" value="Genomic_DNA"/>
</dbReference>
<dbReference type="GO" id="GO:0004497">
    <property type="term" value="F:monooxygenase activity"/>
    <property type="evidence" value="ECO:0007669"/>
    <property type="project" value="UniProtKB-KW"/>
</dbReference>
<protein>
    <submittedName>
        <fullName evidence="8">Cytochrome P450</fullName>
    </submittedName>
</protein>
<name>A0A401YKA9_9ACTN</name>
<evidence type="ECO:0000256" key="4">
    <source>
        <dbReference type="ARBA" id="ARBA00023002"/>
    </source>
</evidence>
<dbReference type="InterPro" id="IPR001128">
    <property type="entry name" value="Cyt_P450"/>
</dbReference>
<dbReference type="Gene3D" id="1.10.630.10">
    <property type="entry name" value="Cytochrome P450"/>
    <property type="match status" value="1"/>
</dbReference>
<dbReference type="PANTHER" id="PTHR46696:SF1">
    <property type="entry name" value="CYTOCHROME P450 YJIB-RELATED"/>
    <property type="match status" value="1"/>
</dbReference>
<dbReference type="CDD" id="cd11029">
    <property type="entry name" value="CYP107-like"/>
    <property type="match status" value="1"/>
</dbReference>
<dbReference type="GO" id="GO:0016705">
    <property type="term" value="F:oxidoreductase activity, acting on paired donors, with incorporation or reduction of molecular oxygen"/>
    <property type="evidence" value="ECO:0007669"/>
    <property type="project" value="InterPro"/>
</dbReference>
<dbReference type="Proteomes" id="UP000286931">
    <property type="component" value="Unassembled WGS sequence"/>
</dbReference>
<keyword evidence="3 7" id="KW-0479">Metal-binding</keyword>
<dbReference type="OrthoDB" id="5500002at2"/>
<accession>A0A401YKA9</accession>
<gene>
    <name evidence="8" type="ORF">EHYA_02680</name>
</gene>
<evidence type="ECO:0000256" key="5">
    <source>
        <dbReference type="ARBA" id="ARBA00023004"/>
    </source>
</evidence>
<evidence type="ECO:0000313" key="8">
    <source>
        <dbReference type="EMBL" id="GCD95011.1"/>
    </source>
</evidence>
<reference evidence="8 9" key="1">
    <citation type="submission" date="2018-12" db="EMBL/GenBank/DDBJ databases">
        <title>Draft genome sequence of Embleya hyalina NBRC 13850T.</title>
        <authorList>
            <person name="Komaki H."/>
            <person name="Hosoyama A."/>
            <person name="Kimura A."/>
            <person name="Ichikawa N."/>
            <person name="Tamura T."/>
        </authorList>
    </citation>
    <scope>NUCLEOTIDE SEQUENCE [LARGE SCALE GENOMIC DNA]</scope>
    <source>
        <strain evidence="8 9">NBRC 13850</strain>
    </source>
</reference>
<comment type="similarity">
    <text evidence="1 7">Belongs to the cytochrome P450 family.</text>
</comment>
<dbReference type="RefSeq" id="WP_126637112.1">
    <property type="nucleotide sequence ID" value="NZ_BIFH01000016.1"/>
</dbReference>
<evidence type="ECO:0000256" key="3">
    <source>
        <dbReference type="ARBA" id="ARBA00022723"/>
    </source>
</evidence>
<keyword evidence="5 7" id="KW-0408">Iron</keyword>
<evidence type="ECO:0000256" key="7">
    <source>
        <dbReference type="RuleBase" id="RU000461"/>
    </source>
</evidence>
<keyword evidence="9" id="KW-1185">Reference proteome</keyword>
<sequence length="421" mass="45356">MSAEPVQRCPVLDPTAHAAHAQAAALRARGPAVMIELPSGVNAWAITRHGVIQALTLDPRVSRDFRRHWPGLVDVPAGWPLAPVALQQGFVNRYGEDHRRRRAHVAPAFAPRRVQRMRPQVQATADRLVDAIAAVPPGESVDIRGTLSLPLTMTVICDLLGVPDTMRRTLGAAIDAILDTAADAATAIAHQVELQAGLNELLDYKQQNPGLDVITDLLATTEHGSATTGTTPPVRQELLDSLFLMLGAGYETSVNLITSALYALLSHPEHLDRLRARTIDWDDVIEETLRHNGPVMFLPMRYAIEDIDLGEGVTIRRGDPIIIGFAAAGRDPAVHPNAPDTFDPTRADKSHLAFGHGPHYCLGAHLARLEAEVALTTLFDRLPHLALSHPDLPPPPVPSLLVNGPAHLHITPTPASPAQAG</sequence>
<evidence type="ECO:0000313" key="9">
    <source>
        <dbReference type="Proteomes" id="UP000286931"/>
    </source>
</evidence>
<dbReference type="InterPro" id="IPR002397">
    <property type="entry name" value="Cyt_P450_B"/>
</dbReference>
<evidence type="ECO:0000256" key="1">
    <source>
        <dbReference type="ARBA" id="ARBA00010617"/>
    </source>
</evidence>
<dbReference type="PRINTS" id="PR00385">
    <property type="entry name" value="P450"/>
</dbReference>
<dbReference type="Pfam" id="PF00067">
    <property type="entry name" value="p450"/>
    <property type="match status" value="2"/>
</dbReference>
<dbReference type="AlphaFoldDB" id="A0A401YKA9"/>
<dbReference type="GO" id="GO:0020037">
    <property type="term" value="F:heme binding"/>
    <property type="evidence" value="ECO:0007669"/>
    <property type="project" value="InterPro"/>
</dbReference>
<keyword evidence="2 7" id="KW-0349">Heme</keyword>
<comment type="caution">
    <text evidence="8">The sequence shown here is derived from an EMBL/GenBank/DDBJ whole genome shotgun (WGS) entry which is preliminary data.</text>
</comment>
<proteinExistence type="inferred from homology"/>
<dbReference type="PRINTS" id="PR00359">
    <property type="entry name" value="BP450"/>
</dbReference>
<dbReference type="FunFam" id="1.10.630.10:FF:000018">
    <property type="entry name" value="Cytochrome P450 monooxygenase"/>
    <property type="match status" value="1"/>
</dbReference>
<evidence type="ECO:0000256" key="2">
    <source>
        <dbReference type="ARBA" id="ARBA00022617"/>
    </source>
</evidence>
<dbReference type="SUPFAM" id="SSF48264">
    <property type="entry name" value="Cytochrome P450"/>
    <property type="match status" value="1"/>
</dbReference>
<keyword evidence="6 7" id="KW-0503">Monooxygenase</keyword>
<organism evidence="8 9">
    <name type="scientific">Embleya hyalina</name>
    <dbReference type="NCBI Taxonomy" id="516124"/>
    <lineage>
        <taxon>Bacteria</taxon>
        <taxon>Bacillati</taxon>
        <taxon>Actinomycetota</taxon>
        <taxon>Actinomycetes</taxon>
        <taxon>Kitasatosporales</taxon>
        <taxon>Streptomycetaceae</taxon>
        <taxon>Embleya</taxon>
    </lineage>
</organism>